<evidence type="ECO:0008006" key="4">
    <source>
        <dbReference type="Google" id="ProtNLM"/>
    </source>
</evidence>
<reference evidence="2 3" key="1">
    <citation type="submission" date="2019-02" db="EMBL/GenBank/DDBJ databases">
        <title>Deep-cultivation of Planctomycetes and their phenomic and genomic characterization uncovers novel biology.</title>
        <authorList>
            <person name="Wiegand S."/>
            <person name="Jogler M."/>
            <person name="Boedeker C."/>
            <person name="Pinto D."/>
            <person name="Vollmers J."/>
            <person name="Rivas-Marin E."/>
            <person name="Kohn T."/>
            <person name="Peeters S.H."/>
            <person name="Heuer A."/>
            <person name="Rast P."/>
            <person name="Oberbeckmann S."/>
            <person name="Bunk B."/>
            <person name="Jeske O."/>
            <person name="Meyerdierks A."/>
            <person name="Storesund J.E."/>
            <person name="Kallscheuer N."/>
            <person name="Luecker S."/>
            <person name="Lage O.M."/>
            <person name="Pohl T."/>
            <person name="Merkel B.J."/>
            <person name="Hornburger P."/>
            <person name="Mueller R.-W."/>
            <person name="Bruemmer F."/>
            <person name="Labrenz M."/>
            <person name="Spormann A.M."/>
            <person name="Op den Camp H."/>
            <person name="Overmann J."/>
            <person name="Amann R."/>
            <person name="Jetten M.S.M."/>
            <person name="Mascher T."/>
            <person name="Medema M.H."/>
            <person name="Devos D.P."/>
            <person name="Kaster A.-K."/>
            <person name="Ovreas L."/>
            <person name="Rohde M."/>
            <person name="Galperin M.Y."/>
            <person name="Jogler C."/>
        </authorList>
    </citation>
    <scope>NUCLEOTIDE SEQUENCE [LARGE SCALE GENOMIC DNA]</scope>
    <source>
        <strain evidence="2 3">K22_7</strain>
    </source>
</reference>
<evidence type="ECO:0000313" key="2">
    <source>
        <dbReference type="EMBL" id="QDT03065.1"/>
    </source>
</evidence>
<dbReference type="AlphaFoldDB" id="A0A517N7F5"/>
<name>A0A517N7F5_9BACT</name>
<dbReference type="Gene3D" id="1.10.150.130">
    <property type="match status" value="1"/>
</dbReference>
<sequence length="61" mass="7137">MTPHQKHPCELTRRMAEDMIIRNLAQSTIDAYTYHARRFAAFIANRWAEQPSKTLEPSSFT</sequence>
<accession>A0A517N7F5</accession>
<evidence type="ECO:0000256" key="1">
    <source>
        <dbReference type="ARBA" id="ARBA00023125"/>
    </source>
</evidence>
<keyword evidence="3" id="KW-1185">Reference proteome</keyword>
<evidence type="ECO:0000313" key="3">
    <source>
        <dbReference type="Proteomes" id="UP000318538"/>
    </source>
</evidence>
<dbReference type="GO" id="GO:0003677">
    <property type="term" value="F:DNA binding"/>
    <property type="evidence" value="ECO:0007669"/>
    <property type="project" value="UniProtKB-KW"/>
</dbReference>
<dbReference type="Proteomes" id="UP000318538">
    <property type="component" value="Chromosome"/>
</dbReference>
<keyword evidence="1" id="KW-0238">DNA-binding</keyword>
<organism evidence="2 3">
    <name type="scientific">Rubripirellula lacrimiformis</name>
    <dbReference type="NCBI Taxonomy" id="1930273"/>
    <lineage>
        <taxon>Bacteria</taxon>
        <taxon>Pseudomonadati</taxon>
        <taxon>Planctomycetota</taxon>
        <taxon>Planctomycetia</taxon>
        <taxon>Pirellulales</taxon>
        <taxon>Pirellulaceae</taxon>
        <taxon>Rubripirellula</taxon>
    </lineage>
</organism>
<dbReference type="EMBL" id="CP036525">
    <property type="protein sequence ID" value="QDT03065.1"/>
    <property type="molecule type" value="Genomic_DNA"/>
</dbReference>
<gene>
    <name evidence="2" type="ORF">K227x_14450</name>
</gene>
<protein>
    <recommendedName>
        <fullName evidence="4">Integrase SAM-like N-terminal domain-containing protein</fullName>
    </recommendedName>
</protein>
<dbReference type="InterPro" id="IPR010998">
    <property type="entry name" value="Integrase_recombinase_N"/>
</dbReference>
<proteinExistence type="predicted"/>
<dbReference type="KEGG" id="rlc:K227x_14450"/>